<dbReference type="RefSeq" id="WP_009033408.1">
    <property type="nucleotide sequence ID" value="NZ_ALWO02000037.1"/>
</dbReference>
<dbReference type="Gene3D" id="3.30.420.40">
    <property type="match status" value="2"/>
</dbReference>
<evidence type="ECO:0000313" key="5">
    <source>
        <dbReference type="Proteomes" id="UP000006073"/>
    </source>
</evidence>
<dbReference type="PANTHER" id="PTHR34847:SF1">
    <property type="entry name" value="NODULATION PROTEIN U"/>
    <property type="match status" value="1"/>
</dbReference>
<sequence length="621" mass="70803">MKKILGLSAFYHDSAAAILIGGEIIAAAQEERFTRQKHTPDFPIHSIRYCLEEAGLSIDELDAVVFYDKPLLKFERLLETYYAFAPKGLVSFLKAIPVWLDEKMFLKKLIKDGLQEVGGYDKNKLNLLFSEHHLSHAASAYFPSKFQKAAVLTIDGVGEWSTASIGLGEGNNFHMLKELEFPHSVGLLYSAFTYFLGFTVNSGEYKLMGLAPYGNPDDPQTSEFEKKIKENLVDIKEDGSIWLDQKFFNYATGLRMVKDESWKSIFGFKRREPEDQLEQYHCNLALAIQRVTEEIVIKMALTAKRICDADYLCLAGGVALNCVANGKLLQKGIFKDIYIQPAAGDAGGALGAALAVSHLYFGEERVFKTDSDQMKGSYLGPEYSEKEIQLMNRKVKAVCEKYSDFHSLAQLVASKIAEGKVIGWFQGRMEFGPRALGNRSIIGDARNPEMQKKLNLKIKYREGFRPFAPSVLAEKCGEYFDLNEDSPYMLIVAPVLEKRRKLLPENYHQMDLWEKLYRERSDIQSVTHLDFSARIQTVHKETNSRYWRLIAEFERQTGFGLVVNTSFNVRGEPVVCTPFDAYRCFMSTEMDYLVIGDFVYIKNQQPDWGNREKWMVEFKPD</sequence>
<evidence type="ECO:0000259" key="3">
    <source>
        <dbReference type="Pfam" id="PF16861"/>
    </source>
</evidence>
<dbReference type="Proteomes" id="UP000006073">
    <property type="component" value="Unassembled WGS sequence"/>
</dbReference>
<dbReference type="InterPro" id="IPR043129">
    <property type="entry name" value="ATPase_NBD"/>
</dbReference>
<feature type="domain" description="Carbamoyltransferase C-terminal" evidence="3">
    <location>
        <begin position="413"/>
        <end position="601"/>
    </location>
</feature>
<dbReference type="GO" id="GO:0016740">
    <property type="term" value="F:transferase activity"/>
    <property type="evidence" value="ECO:0007669"/>
    <property type="project" value="UniProtKB-KW"/>
</dbReference>
<dbReference type="InterPro" id="IPR038152">
    <property type="entry name" value="Carbam_trans_C_sf"/>
</dbReference>
<dbReference type="STRING" id="1189612.A33Q_3003"/>
<evidence type="ECO:0000259" key="2">
    <source>
        <dbReference type="Pfam" id="PF02543"/>
    </source>
</evidence>
<organism evidence="4 5">
    <name type="scientific">Indibacter alkaliphilus (strain CCUG 57479 / KCTC 22604 / LW1)</name>
    <dbReference type="NCBI Taxonomy" id="1189612"/>
    <lineage>
        <taxon>Bacteria</taxon>
        <taxon>Pseudomonadati</taxon>
        <taxon>Bacteroidota</taxon>
        <taxon>Cytophagia</taxon>
        <taxon>Cytophagales</taxon>
        <taxon>Cyclobacteriaceae</taxon>
    </lineage>
</organism>
<dbReference type="InterPro" id="IPR051338">
    <property type="entry name" value="NodU/CmcH_Carbamoyltrnsfr"/>
</dbReference>
<keyword evidence="5" id="KW-1185">Reference proteome</keyword>
<dbReference type="EMBL" id="ALWO02000037">
    <property type="protein sequence ID" value="EOZ95641.1"/>
    <property type="molecule type" value="Genomic_DNA"/>
</dbReference>
<dbReference type="EC" id="2.1.3.-" evidence="4"/>
<protein>
    <submittedName>
        <fullName evidence="4">Nodulation protein nolO</fullName>
        <ecNumber evidence="4">2.1.3.-</ecNumber>
    </submittedName>
</protein>
<feature type="domain" description="Carbamoyltransferase" evidence="2">
    <location>
        <begin position="3"/>
        <end position="354"/>
    </location>
</feature>
<gene>
    <name evidence="4" type="ORF">A33Q_3003</name>
</gene>
<evidence type="ECO:0000313" key="4">
    <source>
        <dbReference type="EMBL" id="EOZ95641.1"/>
    </source>
</evidence>
<dbReference type="eggNOG" id="COG2192">
    <property type="taxonomic scope" value="Bacteria"/>
</dbReference>
<accession>S2DU98</accession>
<comment type="similarity">
    <text evidence="1">Belongs to the NodU/CmcH family.</text>
</comment>
<dbReference type="SUPFAM" id="SSF53067">
    <property type="entry name" value="Actin-like ATPase domain"/>
    <property type="match status" value="1"/>
</dbReference>
<dbReference type="AlphaFoldDB" id="S2DU98"/>
<reference evidence="4 5" key="1">
    <citation type="journal article" date="2013" name="Genome Announc.">
        <title>Draft Genome Sequence of Indibacter alkaliphilus Strain LW1T, Isolated from Lonar Lake, a Haloalkaline Lake in the Buldana District of Maharashtra, India.</title>
        <authorList>
            <person name="Singh A."/>
            <person name="Kumar Jangir P."/>
            <person name="Sharma R."/>
            <person name="Singh A."/>
            <person name="Kumar Pinnaka A."/>
            <person name="Shivaji S."/>
        </authorList>
    </citation>
    <scope>NUCLEOTIDE SEQUENCE [LARGE SCALE GENOMIC DNA]</scope>
    <source>
        <strain evidence="5">CCUG 57479 / KCTC 22604 / LW1</strain>
    </source>
</reference>
<keyword evidence="4" id="KW-0808">Transferase</keyword>
<name>S2DU98_INDAL</name>
<dbReference type="OrthoDB" id="9780777at2"/>
<proteinExistence type="inferred from homology"/>
<dbReference type="InterPro" id="IPR003696">
    <property type="entry name" value="Carbtransf_dom"/>
</dbReference>
<dbReference type="Pfam" id="PF02543">
    <property type="entry name" value="Carbam_trans_N"/>
    <property type="match status" value="1"/>
</dbReference>
<dbReference type="PANTHER" id="PTHR34847">
    <property type="entry name" value="NODULATION PROTEIN U"/>
    <property type="match status" value="1"/>
</dbReference>
<comment type="caution">
    <text evidence="4">The sequence shown here is derived from an EMBL/GenBank/DDBJ whole genome shotgun (WGS) entry which is preliminary data.</text>
</comment>
<dbReference type="CDD" id="cd24098">
    <property type="entry name" value="ASKHA_NBD_TobZ_N"/>
    <property type="match status" value="1"/>
</dbReference>
<dbReference type="InterPro" id="IPR031730">
    <property type="entry name" value="Carbam_trans_C"/>
</dbReference>
<dbReference type="Pfam" id="PF16861">
    <property type="entry name" value="Carbam_trans_C"/>
    <property type="match status" value="1"/>
</dbReference>
<evidence type="ECO:0000256" key="1">
    <source>
        <dbReference type="ARBA" id="ARBA00006129"/>
    </source>
</evidence>
<dbReference type="Gene3D" id="3.90.870.20">
    <property type="entry name" value="Carbamoyltransferase, C-terminal domain"/>
    <property type="match status" value="1"/>
</dbReference>